<proteinExistence type="predicted"/>
<keyword evidence="3" id="KW-1185">Reference proteome</keyword>
<dbReference type="OrthoDB" id="10537021at2759"/>
<protein>
    <submittedName>
        <fullName evidence="2">Uncharacterized protein</fullName>
    </submittedName>
</protein>
<accession>A0A4Z1I751</accession>
<organism evidence="2 3">
    <name type="scientific">Botryotinia convoluta</name>
    <dbReference type="NCBI Taxonomy" id="54673"/>
    <lineage>
        <taxon>Eukaryota</taxon>
        <taxon>Fungi</taxon>
        <taxon>Dikarya</taxon>
        <taxon>Ascomycota</taxon>
        <taxon>Pezizomycotina</taxon>
        <taxon>Leotiomycetes</taxon>
        <taxon>Helotiales</taxon>
        <taxon>Sclerotiniaceae</taxon>
        <taxon>Botryotinia</taxon>
    </lineage>
</organism>
<gene>
    <name evidence="2" type="ORF">BCON_0069g00290</name>
</gene>
<comment type="caution">
    <text evidence="2">The sequence shown here is derived from an EMBL/GenBank/DDBJ whole genome shotgun (WGS) entry which is preliminary data.</text>
</comment>
<dbReference type="EMBL" id="PQXN01000069">
    <property type="protein sequence ID" value="TGO57135.1"/>
    <property type="molecule type" value="Genomic_DNA"/>
</dbReference>
<feature type="compositionally biased region" description="Polar residues" evidence="1">
    <location>
        <begin position="117"/>
        <end position="134"/>
    </location>
</feature>
<evidence type="ECO:0000256" key="1">
    <source>
        <dbReference type="SAM" id="MobiDB-lite"/>
    </source>
</evidence>
<reference evidence="2 3" key="1">
    <citation type="submission" date="2017-12" db="EMBL/GenBank/DDBJ databases">
        <title>Comparative genomics of Botrytis spp.</title>
        <authorList>
            <person name="Valero-Jimenez C.A."/>
            <person name="Tapia P."/>
            <person name="Veloso J."/>
            <person name="Silva-Moreno E."/>
            <person name="Staats M."/>
            <person name="Valdes J.H."/>
            <person name="Van Kan J.A.L."/>
        </authorList>
    </citation>
    <scope>NUCLEOTIDE SEQUENCE [LARGE SCALE GENOMIC DNA]</scope>
    <source>
        <strain evidence="2 3">MUCL11595</strain>
    </source>
</reference>
<dbReference type="AlphaFoldDB" id="A0A4Z1I751"/>
<name>A0A4Z1I751_9HELO</name>
<dbReference type="Proteomes" id="UP000297527">
    <property type="component" value="Unassembled WGS sequence"/>
</dbReference>
<feature type="region of interest" description="Disordered" evidence="1">
    <location>
        <begin position="109"/>
        <end position="134"/>
    </location>
</feature>
<evidence type="ECO:0000313" key="3">
    <source>
        <dbReference type="Proteomes" id="UP000297527"/>
    </source>
</evidence>
<sequence length="217" mass="24449">MVDSSEKSYTKLYPKFDQDDNGPEYGTSGASGSLKYLTMRMVFRSFPFIRNVNRVGQINETRFEFLSGTEEIVKDGYSSFFKQTPSTMTKLTYKGWALLSNTQEDSINSPTAFGLQSPKTKQDSANQNGGETSKEYTQLSAESVTSMKLDLSFFSYPEEIVGDGYPYYLKKNNGRMVMARMCAGIRGKKNFSLLVPGRGNDMLERSSPCLWMASWLN</sequence>
<evidence type="ECO:0000313" key="2">
    <source>
        <dbReference type="EMBL" id="TGO57135.1"/>
    </source>
</evidence>